<dbReference type="AlphaFoldDB" id="A0A427AGS1"/>
<dbReference type="Proteomes" id="UP000287651">
    <property type="component" value="Unassembled WGS sequence"/>
</dbReference>
<dbReference type="EMBL" id="AMZH03002487">
    <property type="protein sequence ID" value="RRT75410.1"/>
    <property type="molecule type" value="Genomic_DNA"/>
</dbReference>
<name>A0A427AGS1_ENSVE</name>
<accession>A0A427AGS1</accession>
<evidence type="ECO:0000313" key="3">
    <source>
        <dbReference type="Proteomes" id="UP000287651"/>
    </source>
</evidence>
<organism evidence="2 3">
    <name type="scientific">Ensete ventricosum</name>
    <name type="common">Abyssinian banana</name>
    <name type="synonym">Musa ensete</name>
    <dbReference type="NCBI Taxonomy" id="4639"/>
    <lineage>
        <taxon>Eukaryota</taxon>
        <taxon>Viridiplantae</taxon>
        <taxon>Streptophyta</taxon>
        <taxon>Embryophyta</taxon>
        <taxon>Tracheophyta</taxon>
        <taxon>Spermatophyta</taxon>
        <taxon>Magnoliopsida</taxon>
        <taxon>Liliopsida</taxon>
        <taxon>Zingiberales</taxon>
        <taxon>Musaceae</taxon>
        <taxon>Ensete</taxon>
    </lineage>
</organism>
<feature type="region of interest" description="Disordered" evidence="1">
    <location>
        <begin position="106"/>
        <end position="131"/>
    </location>
</feature>
<sequence>MNRKGIGAFHTILGHQRVFGRIKIDEPIPLRSNPEQDRGAVEDGGECRGATRVGEIRLPHDVHVPGGSEGRDVPGGEGEALALVRRGGAVEVEEVEVPGVVDGVEEAEEPVAVAGRAGEEVSERGGRRGRG</sequence>
<gene>
    <name evidence="2" type="ORF">B296_00015686</name>
</gene>
<protein>
    <submittedName>
        <fullName evidence="2">Uncharacterized protein</fullName>
    </submittedName>
</protein>
<comment type="caution">
    <text evidence="2">The sequence shown here is derived from an EMBL/GenBank/DDBJ whole genome shotgun (WGS) entry which is preliminary data.</text>
</comment>
<evidence type="ECO:0000313" key="2">
    <source>
        <dbReference type="EMBL" id="RRT75410.1"/>
    </source>
</evidence>
<feature type="compositionally biased region" description="Basic and acidic residues" evidence="1">
    <location>
        <begin position="117"/>
        <end position="131"/>
    </location>
</feature>
<proteinExistence type="predicted"/>
<evidence type="ECO:0000256" key="1">
    <source>
        <dbReference type="SAM" id="MobiDB-lite"/>
    </source>
</evidence>
<reference evidence="2 3" key="1">
    <citation type="journal article" date="2014" name="Agronomy (Basel)">
        <title>A Draft Genome Sequence for Ensete ventricosum, the Drought-Tolerant Tree Against Hunger.</title>
        <authorList>
            <person name="Harrison J."/>
            <person name="Moore K.A."/>
            <person name="Paszkiewicz K."/>
            <person name="Jones T."/>
            <person name="Grant M."/>
            <person name="Ambacheew D."/>
            <person name="Muzemil S."/>
            <person name="Studholme D.J."/>
        </authorList>
    </citation>
    <scope>NUCLEOTIDE SEQUENCE [LARGE SCALE GENOMIC DNA]</scope>
</reference>